<accession>A0A8K0KEG5</accession>
<name>A0A8K0KEG5_LADFU</name>
<dbReference type="Proteomes" id="UP000792457">
    <property type="component" value="Unassembled WGS sequence"/>
</dbReference>
<reference evidence="2" key="2">
    <citation type="submission" date="2017-10" db="EMBL/GenBank/DDBJ databases">
        <title>Ladona fulva Genome sequencing and assembly.</title>
        <authorList>
            <person name="Murali S."/>
            <person name="Richards S."/>
            <person name="Bandaranaike D."/>
            <person name="Bellair M."/>
            <person name="Blankenburg K."/>
            <person name="Chao H."/>
            <person name="Dinh H."/>
            <person name="Doddapaneni H."/>
            <person name="Dugan-Rocha S."/>
            <person name="Elkadiri S."/>
            <person name="Gnanaolivu R."/>
            <person name="Hernandez B."/>
            <person name="Skinner E."/>
            <person name="Javaid M."/>
            <person name="Lee S."/>
            <person name="Li M."/>
            <person name="Ming W."/>
            <person name="Munidasa M."/>
            <person name="Muniz J."/>
            <person name="Nguyen L."/>
            <person name="Hughes D."/>
            <person name="Osuji N."/>
            <person name="Pu L.-L."/>
            <person name="Puazo M."/>
            <person name="Qu C."/>
            <person name="Quiroz J."/>
            <person name="Raj R."/>
            <person name="Weissenberger G."/>
            <person name="Xin Y."/>
            <person name="Zou X."/>
            <person name="Han Y."/>
            <person name="Worley K."/>
            <person name="Muzny D."/>
            <person name="Gibbs R."/>
        </authorList>
    </citation>
    <scope>NUCLEOTIDE SEQUENCE</scope>
    <source>
        <strain evidence="2">Sampled in the wild</strain>
    </source>
</reference>
<feature type="region of interest" description="Disordered" evidence="1">
    <location>
        <begin position="76"/>
        <end position="95"/>
    </location>
</feature>
<evidence type="ECO:0000313" key="2">
    <source>
        <dbReference type="EMBL" id="KAG8232709.1"/>
    </source>
</evidence>
<keyword evidence="3" id="KW-1185">Reference proteome</keyword>
<gene>
    <name evidence="2" type="ORF">J437_LFUL017849</name>
</gene>
<evidence type="ECO:0000256" key="1">
    <source>
        <dbReference type="SAM" id="MobiDB-lite"/>
    </source>
</evidence>
<evidence type="ECO:0000313" key="3">
    <source>
        <dbReference type="Proteomes" id="UP000792457"/>
    </source>
</evidence>
<sequence length="113" mass="12399">MIAPPFNCGHIASAVGVNVSSGSRTLFIGQPDTKQPRCRSRRAWIAVRDELDGSLIVAQGVSLSYWKPSAVSRLRRAPPPPQNLSITPPSHSPYPNIRLQSRPFRYSVCSNCV</sequence>
<dbReference type="AlphaFoldDB" id="A0A8K0KEG5"/>
<organism evidence="2 3">
    <name type="scientific">Ladona fulva</name>
    <name type="common">Scarce chaser dragonfly</name>
    <name type="synonym">Libellula fulva</name>
    <dbReference type="NCBI Taxonomy" id="123851"/>
    <lineage>
        <taxon>Eukaryota</taxon>
        <taxon>Metazoa</taxon>
        <taxon>Ecdysozoa</taxon>
        <taxon>Arthropoda</taxon>
        <taxon>Hexapoda</taxon>
        <taxon>Insecta</taxon>
        <taxon>Pterygota</taxon>
        <taxon>Palaeoptera</taxon>
        <taxon>Odonata</taxon>
        <taxon>Epiprocta</taxon>
        <taxon>Anisoptera</taxon>
        <taxon>Libelluloidea</taxon>
        <taxon>Libellulidae</taxon>
        <taxon>Ladona</taxon>
    </lineage>
</organism>
<reference evidence="2" key="1">
    <citation type="submission" date="2013-04" db="EMBL/GenBank/DDBJ databases">
        <authorList>
            <person name="Qu J."/>
            <person name="Murali S.C."/>
            <person name="Bandaranaike D."/>
            <person name="Bellair M."/>
            <person name="Blankenburg K."/>
            <person name="Chao H."/>
            <person name="Dinh H."/>
            <person name="Doddapaneni H."/>
            <person name="Downs B."/>
            <person name="Dugan-Rocha S."/>
            <person name="Elkadiri S."/>
            <person name="Gnanaolivu R.D."/>
            <person name="Hernandez B."/>
            <person name="Javaid M."/>
            <person name="Jayaseelan J.C."/>
            <person name="Lee S."/>
            <person name="Li M."/>
            <person name="Ming W."/>
            <person name="Munidasa M."/>
            <person name="Muniz J."/>
            <person name="Nguyen L."/>
            <person name="Ongeri F."/>
            <person name="Osuji N."/>
            <person name="Pu L.-L."/>
            <person name="Puazo M."/>
            <person name="Qu C."/>
            <person name="Quiroz J."/>
            <person name="Raj R."/>
            <person name="Weissenberger G."/>
            <person name="Xin Y."/>
            <person name="Zou X."/>
            <person name="Han Y."/>
            <person name="Richards S."/>
            <person name="Worley K."/>
            <person name="Muzny D."/>
            <person name="Gibbs R."/>
        </authorList>
    </citation>
    <scope>NUCLEOTIDE SEQUENCE</scope>
    <source>
        <strain evidence="2">Sampled in the wild</strain>
    </source>
</reference>
<protein>
    <submittedName>
        <fullName evidence="2">Uncharacterized protein</fullName>
    </submittedName>
</protein>
<dbReference type="EMBL" id="KZ308644">
    <property type="protein sequence ID" value="KAG8232709.1"/>
    <property type="molecule type" value="Genomic_DNA"/>
</dbReference>
<comment type="caution">
    <text evidence="2">The sequence shown here is derived from an EMBL/GenBank/DDBJ whole genome shotgun (WGS) entry which is preliminary data.</text>
</comment>
<proteinExistence type="predicted"/>